<dbReference type="PANTHER" id="PTHR43756">
    <property type="entry name" value="CHOLINE MONOOXYGENASE, CHLOROPLASTIC"/>
    <property type="match status" value="1"/>
</dbReference>
<dbReference type="Gene3D" id="2.102.10.10">
    <property type="entry name" value="Rieske [2Fe-2S] iron-sulphur domain"/>
    <property type="match status" value="1"/>
</dbReference>
<dbReference type="AlphaFoldDB" id="A0A2R8B3S4"/>
<evidence type="ECO:0000256" key="6">
    <source>
        <dbReference type="ARBA" id="ARBA00023014"/>
    </source>
</evidence>
<dbReference type="PROSITE" id="PS51296">
    <property type="entry name" value="RIESKE"/>
    <property type="match status" value="1"/>
</dbReference>
<dbReference type="SUPFAM" id="SSF50022">
    <property type="entry name" value="ISP domain"/>
    <property type="match status" value="1"/>
</dbReference>
<organism evidence="8 9">
    <name type="scientific">Albidovulum aquaemixtae</name>
    <dbReference type="NCBI Taxonomy" id="1542388"/>
    <lineage>
        <taxon>Bacteria</taxon>
        <taxon>Pseudomonadati</taxon>
        <taxon>Pseudomonadota</taxon>
        <taxon>Alphaproteobacteria</taxon>
        <taxon>Rhodobacterales</taxon>
        <taxon>Paracoccaceae</taxon>
        <taxon>Albidovulum</taxon>
    </lineage>
</organism>
<dbReference type="GO" id="GO:0051537">
    <property type="term" value="F:2 iron, 2 sulfur cluster binding"/>
    <property type="evidence" value="ECO:0007669"/>
    <property type="project" value="UniProtKB-KW"/>
</dbReference>
<evidence type="ECO:0000256" key="2">
    <source>
        <dbReference type="ARBA" id="ARBA00022714"/>
    </source>
</evidence>
<comment type="cofactor">
    <cofactor evidence="1">
        <name>Fe cation</name>
        <dbReference type="ChEBI" id="CHEBI:24875"/>
    </cofactor>
</comment>
<keyword evidence="4 8" id="KW-0560">Oxidoreductase</keyword>
<feature type="domain" description="Rieske" evidence="7">
    <location>
        <begin position="77"/>
        <end position="186"/>
    </location>
</feature>
<dbReference type="Pfam" id="PF00355">
    <property type="entry name" value="Rieske"/>
    <property type="match status" value="1"/>
</dbReference>
<dbReference type="PANTHER" id="PTHR43756:SF5">
    <property type="entry name" value="CHOLINE MONOOXYGENASE, CHLOROPLASTIC"/>
    <property type="match status" value="1"/>
</dbReference>
<dbReference type="InterPro" id="IPR017941">
    <property type="entry name" value="Rieske_2Fe-2S"/>
</dbReference>
<dbReference type="InterPro" id="IPR001663">
    <property type="entry name" value="Rng_hydr_dOase-A"/>
</dbReference>
<dbReference type="InterPro" id="IPR036922">
    <property type="entry name" value="Rieske_2Fe-2S_sf"/>
</dbReference>
<evidence type="ECO:0000256" key="1">
    <source>
        <dbReference type="ARBA" id="ARBA00001962"/>
    </source>
</evidence>
<proteinExistence type="predicted"/>
<dbReference type="GO" id="GO:0005506">
    <property type="term" value="F:iron ion binding"/>
    <property type="evidence" value="ECO:0007669"/>
    <property type="project" value="InterPro"/>
</dbReference>
<dbReference type="EMBL" id="OMOQ01000001">
    <property type="protein sequence ID" value="SPH17269.1"/>
    <property type="molecule type" value="Genomic_DNA"/>
</dbReference>
<evidence type="ECO:0000256" key="3">
    <source>
        <dbReference type="ARBA" id="ARBA00022723"/>
    </source>
</evidence>
<gene>
    <name evidence="8" type="primary">antA_2</name>
    <name evidence="8" type="ORF">DEA8626_00785</name>
</gene>
<dbReference type="Proteomes" id="UP000244924">
    <property type="component" value="Unassembled WGS sequence"/>
</dbReference>
<dbReference type="Pfam" id="PF00848">
    <property type="entry name" value="Ring_hydroxyl_A"/>
    <property type="match status" value="1"/>
</dbReference>
<sequence>MKRADTGLKHIVAFNACAARIRLLFYLSAHYNLFTMIPAKDELKVPPKWDRSGLPGWAYFSDELLELEKDALFRRHWQLACHVSDVPDAGDYNTFDVGEERALIVRGHDGKVRGFHNLCRHRGSRVVAEERGSCRGALICPYHGWAYNLDGTLRGAAQPQTLPDLDPVEWGLKPLDTEIWQGFIFIRFKTSDQPSVARIMGRFDAELAPYALPDMVPVDKIQWSDETAVNWKAVRDVDNEGYHVAKAHPALHDLYGQGYVDEPFVSGASRSFATFNPGPGSLWSVRAYKAILPEASWLPESHRRAWLYVAMFPNTVIGLYPDSTIFYQEFPDGVGNTKLRGAIYRRSKESREMRLARYLSGRIDAITSAEDQLLTIWSCEAAQSSAYDGIILSDLEYGVKTHHDHLRSVLPVLNLDEEPAPDTMADLNAALLAQVCE</sequence>
<dbReference type="Gene3D" id="3.90.380.10">
    <property type="entry name" value="Naphthalene 1,2-dioxygenase Alpha Subunit, Chain A, domain 1"/>
    <property type="match status" value="2"/>
</dbReference>
<evidence type="ECO:0000256" key="5">
    <source>
        <dbReference type="ARBA" id="ARBA00023004"/>
    </source>
</evidence>
<dbReference type="EC" id="1.14.12.1" evidence="8"/>
<evidence type="ECO:0000313" key="8">
    <source>
        <dbReference type="EMBL" id="SPH17269.1"/>
    </source>
</evidence>
<keyword evidence="2" id="KW-0001">2Fe-2S</keyword>
<accession>A0A2R8B3S4</accession>
<keyword evidence="8" id="KW-0223">Dioxygenase</keyword>
<keyword evidence="6" id="KW-0411">Iron-sulfur</keyword>
<dbReference type="SUPFAM" id="SSF55961">
    <property type="entry name" value="Bet v1-like"/>
    <property type="match status" value="1"/>
</dbReference>
<protein>
    <submittedName>
        <fullName evidence="8">Anthranilate 1,2-dioxygenase large subunit</fullName>
        <ecNumber evidence="8">1.14.12.1</ecNumber>
    </submittedName>
</protein>
<keyword evidence="5" id="KW-0408">Iron</keyword>
<dbReference type="GO" id="GO:0018618">
    <property type="term" value="F:anthranilate 1,2-dioxygenase (deaminating, decarboxylating) activity"/>
    <property type="evidence" value="ECO:0007669"/>
    <property type="project" value="UniProtKB-EC"/>
</dbReference>
<evidence type="ECO:0000259" key="7">
    <source>
        <dbReference type="PROSITE" id="PS51296"/>
    </source>
</evidence>
<dbReference type="CDD" id="cd03469">
    <property type="entry name" value="Rieske_RO_Alpha_N"/>
    <property type="match status" value="1"/>
</dbReference>
<dbReference type="CDD" id="cd00680">
    <property type="entry name" value="RHO_alpha_C"/>
    <property type="match status" value="1"/>
</dbReference>
<dbReference type="PRINTS" id="PR00090">
    <property type="entry name" value="RNGDIOXGNASE"/>
</dbReference>
<dbReference type="InterPro" id="IPR015879">
    <property type="entry name" value="Ring_hydroxy_dOase_asu_C_dom"/>
</dbReference>
<keyword evidence="9" id="KW-1185">Reference proteome</keyword>
<reference evidence="8 9" key="1">
    <citation type="submission" date="2018-03" db="EMBL/GenBank/DDBJ databases">
        <authorList>
            <person name="Keele B.F."/>
        </authorList>
    </citation>
    <scope>NUCLEOTIDE SEQUENCE [LARGE SCALE GENOMIC DNA]</scope>
    <source>
        <strain evidence="8 9">CECT 8626</strain>
    </source>
</reference>
<keyword evidence="3" id="KW-0479">Metal-binding</keyword>
<evidence type="ECO:0000256" key="4">
    <source>
        <dbReference type="ARBA" id="ARBA00023002"/>
    </source>
</evidence>
<evidence type="ECO:0000313" key="9">
    <source>
        <dbReference type="Proteomes" id="UP000244924"/>
    </source>
</evidence>
<name>A0A2R8B3S4_9RHOB</name>